<sequence>MRYELFSPTRPELPFATTDLELDFDAEQWARQWALAHEDAGDDFTVRGSDGKFSASVFRTKAGQCYIMRKPAAA</sequence>
<dbReference type="Proteomes" id="UP000322077">
    <property type="component" value="Unassembled WGS sequence"/>
</dbReference>
<dbReference type="EMBL" id="VTOU01000004">
    <property type="protein sequence ID" value="TZG24910.1"/>
    <property type="molecule type" value="Genomic_DNA"/>
</dbReference>
<reference evidence="1 2" key="1">
    <citation type="submission" date="2019-08" db="EMBL/GenBank/DDBJ databases">
        <authorList>
            <person name="Wang G."/>
            <person name="Xu Z."/>
        </authorList>
    </citation>
    <scope>NUCLEOTIDE SEQUENCE [LARGE SCALE GENOMIC DNA]</scope>
    <source>
        <strain evidence="1 2">ZX</strain>
    </source>
</reference>
<organism evidence="1 2">
    <name type="scientific">Sphingomonas montanisoli</name>
    <dbReference type="NCBI Taxonomy" id="2606412"/>
    <lineage>
        <taxon>Bacteria</taxon>
        <taxon>Pseudomonadati</taxon>
        <taxon>Pseudomonadota</taxon>
        <taxon>Alphaproteobacteria</taxon>
        <taxon>Sphingomonadales</taxon>
        <taxon>Sphingomonadaceae</taxon>
        <taxon>Sphingomonas</taxon>
    </lineage>
</organism>
<gene>
    <name evidence="1" type="ORF">FYJ91_16655</name>
</gene>
<keyword evidence="2" id="KW-1185">Reference proteome</keyword>
<proteinExistence type="predicted"/>
<evidence type="ECO:0000313" key="1">
    <source>
        <dbReference type="EMBL" id="TZG24910.1"/>
    </source>
</evidence>
<accession>A0A5D9C1I5</accession>
<comment type="caution">
    <text evidence="1">The sequence shown here is derived from an EMBL/GenBank/DDBJ whole genome shotgun (WGS) entry which is preliminary data.</text>
</comment>
<evidence type="ECO:0000313" key="2">
    <source>
        <dbReference type="Proteomes" id="UP000322077"/>
    </source>
</evidence>
<dbReference type="AlphaFoldDB" id="A0A5D9C1I5"/>
<dbReference type="RefSeq" id="WP_149523450.1">
    <property type="nucleotide sequence ID" value="NZ_VTOU01000004.1"/>
</dbReference>
<protein>
    <submittedName>
        <fullName evidence="1">Uncharacterized protein</fullName>
    </submittedName>
</protein>
<name>A0A5D9C1I5_9SPHN</name>